<comment type="caution">
    <text evidence="5">The sequence shown here is derived from an EMBL/GenBank/DDBJ whole genome shotgun (WGS) entry which is preliminary data.</text>
</comment>
<gene>
    <name evidence="5" type="ORF">ACFQSB_22875</name>
</gene>
<feature type="compositionally biased region" description="Gly residues" evidence="2">
    <location>
        <begin position="344"/>
        <end position="364"/>
    </location>
</feature>
<dbReference type="InterPro" id="IPR050463">
    <property type="entry name" value="Gfo/Idh/MocA_oxidrdct_glycsds"/>
</dbReference>
<sequence>MGQRLGRPIRVGVVGASPGRGWGTAAHLPALLNLEEYAVTAVATTRPDTARRTAAEFGVPHAFAGAAELAAHPEVDVVAVVVKAPDHGEAVRAALASGKHVVCEWPLGVDVDEAEKLAAAAADAGVAHAVVLQGVHSPAAGFVADLLSEGRIGRLESITLVAAGDSLGGARIAPELAWSTGPAAGTNLLTVMAGHFLAVVEGIAGPFTEVTATLGYRRPRVEVIGTGETVPNAVPDHVAVHGPLEGGAIGAVIVHGGDAASPDGFHLKISGSEGTLTAAPARPGVYPHWADWTVAYATSAGAHGGPFTVGAHADGDTGPDGGTRRAHGGTPSVDGGTRSADGGISNGDGGGGSGRGSGAGGGQAAGSVPRGVPAGPAVNVAAFYRRIAPALAEGRPAHPSFHTAVRLHRLLAAIENAARTGVRQIIAP</sequence>
<dbReference type="InterPro" id="IPR055080">
    <property type="entry name" value="Gal80p-like_C"/>
</dbReference>
<keyword evidence="6" id="KW-1185">Reference proteome</keyword>
<feature type="domain" description="Gfo/Idh/MocA-like oxidoreductase N-terminal" evidence="3">
    <location>
        <begin position="9"/>
        <end position="128"/>
    </location>
</feature>
<dbReference type="InterPro" id="IPR036291">
    <property type="entry name" value="NAD(P)-bd_dom_sf"/>
</dbReference>
<name>A0ABW2P9C2_9ACTN</name>
<dbReference type="SUPFAM" id="SSF51735">
    <property type="entry name" value="NAD(P)-binding Rossmann-fold domains"/>
    <property type="match status" value="1"/>
</dbReference>
<protein>
    <submittedName>
        <fullName evidence="5">Gfo/Idh/MocA family protein</fullName>
    </submittedName>
</protein>
<keyword evidence="1" id="KW-0560">Oxidoreductase</keyword>
<evidence type="ECO:0000313" key="6">
    <source>
        <dbReference type="Proteomes" id="UP001596496"/>
    </source>
</evidence>
<evidence type="ECO:0000256" key="1">
    <source>
        <dbReference type="ARBA" id="ARBA00023002"/>
    </source>
</evidence>
<evidence type="ECO:0000259" key="3">
    <source>
        <dbReference type="Pfam" id="PF01408"/>
    </source>
</evidence>
<dbReference type="Gene3D" id="3.40.50.720">
    <property type="entry name" value="NAD(P)-binding Rossmann-like Domain"/>
    <property type="match status" value="1"/>
</dbReference>
<reference evidence="6" key="1">
    <citation type="journal article" date="2019" name="Int. J. Syst. Evol. Microbiol.">
        <title>The Global Catalogue of Microorganisms (GCM) 10K type strain sequencing project: providing services to taxonomists for standard genome sequencing and annotation.</title>
        <authorList>
            <consortium name="The Broad Institute Genomics Platform"/>
            <consortium name="The Broad Institute Genome Sequencing Center for Infectious Disease"/>
            <person name="Wu L."/>
            <person name="Ma J."/>
        </authorList>
    </citation>
    <scope>NUCLEOTIDE SEQUENCE [LARGE SCALE GENOMIC DNA]</scope>
    <source>
        <strain evidence="6">CECT 7649</strain>
    </source>
</reference>
<evidence type="ECO:0000313" key="5">
    <source>
        <dbReference type="EMBL" id="MFC7385072.1"/>
    </source>
</evidence>
<dbReference type="InterPro" id="IPR000683">
    <property type="entry name" value="Gfo/Idh/MocA-like_OxRdtase_N"/>
</dbReference>
<evidence type="ECO:0000259" key="4">
    <source>
        <dbReference type="Pfam" id="PF22685"/>
    </source>
</evidence>
<organism evidence="5 6">
    <name type="scientific">Sphaerisporangium rhizosphaerae</name>
    <dbReference type="NCBI Taxonomy" id="2269375"/>
    <lineage>
        <taxon>Bacteria</taxon>
        <taxon>Bacillati</taxon>
        <taxon>Actinomycetota</taxon>
        <taxon>Actinomycetes</taxon>
        <taxon>Streptosporangiales</taxon>
        <taxon>Streptosporangiaceae</taxon>
        <taxon>Sphaerisporangium</taxon>
    </lineage>
</organism>
<dbReference type="Pfam" id="PF22685">
    <property type="entry name" value="Gal80p_C-like"/>
    <property type="match status" value="1"/>
</dbReference>
<feature type="domain" description="Gal80p-like C-terminal" evidence="4">
    <location>
        <begin position="143"/>
        <end position="277"/>
    </location>
</feature>
<feature type="region of interest" description="Disordered" evidence="2">
    <location>
        <begin position="307"/>
        <end position="370"/>
    </location>
</feature>
<dbReference type="Pfam" id="PF01408">
    <property type="entry name" value="GFO_IDH_MocA"/>
    <property type="match status" value="1"/>
</dbReference>
<dbReference type="PANTHER" id="PTHR43818:SF11">
    <property type="entry name" value="BCDNA.GH03377"/>
    <property type="match status" value="1"/>
</dbReference>
<dbReference type="EMBL" id="JBHTCG010000015">
    <property type="protein sequence ID" value="MFC7385072.1"/>
    <property type="molecule type" value="Genomic_DNA"/>
</dbReference>
<dbReference type="Proteomes" id="UP001596496">
    <property type="component" value="Unassembled WGS sequence"/>
</dbReference>
<dbReference type="Gene3D" id="3.30.360.10">
    <property type="entry name" value="Dihydrodipicolinate Reductase, domain 2"/>
    <property type="match status" value="1"/>
</dbReference>
<dbReference type="RefSeq" id="WP_380828939.1">
    <property type="nucleotide sequence ID" value="NZ_JBHTCG010000015.1"/>
</dbReference>
<dbReference type="SUPFAM" id="SSF55347">
    <property type="entry name" value="Glyceraldehyde-3-phosphate dehydrogenase-like, C-terminal domain"/>
    <property type="match status" value="1"/>
</dbReference>
<accession>A0ABW2P9C2</accession>
<proteinExistence type="predicted"/>
<evidence type="ECO:0000256" key="2">
    <source>
        <dbReference type="SAM" id="MobiDB-lite"/>
    </source>
</evidence>
<dbReference type="PANTHER" id="PTHR43818">
    <property type="entry name" value="BCDNA.GH03377"/>
    <property type="match status" value="1"/>
</dbReference>